<dbReference type="Proteomes" id="UP000248688">
    <property type="component" value="Chromosome"/>
</dbReference>
<dbReference type="KEGG" id="est:DN752_11555"/>
<keyword evidence="1" id="KW-0732">Signal</keyword>
<evidence type="ECO:0000313" key="2">
    <source>
        <dbReference type="EMBL" id="AWW30710.1"/>
    </source>
</evidence>
<gene>
    <name evidence="2" type="ORF">DN752_11555</name>
</gene>
<name>A0A2Z4IJ41_9BACT</name>
<sequence>MMKKSFGIFLTALVLFASCNNDEEPMPEQSEKPALPPEASMAPDMSMFEDEDGEGARVTAATHWAYAAINVGVYSSILYTHLAIPVTAFKATIGTDASFDEDAGVWVWERAFDVEGHGSYDIRLTANVQDENVNWMGYISGEGIVDNFVWFTGTSNMTGETGYWELYESPESTSVWLSNSWEYDKETGNGATTFTVEKEGDNLGSAITYRIDDTLEMDRGVIITNTDLDSEIYVNWSRSDKFGQVKSESHFDSNTYFCWDASLQNTSCE</sequence>
<dbReference type="OrthoDB" id="835047at2"/>
<evidence type="ECO:0008006" key="4">
    <source>
        <dbReference type="Google" id="ProtNLM"/>
    </source>
</evidence>
<proteinExistence type="predicted"/>
<evidence type="ECO:0000313" key="3">
    <source>
        <dbReference type="Proteomes" id="UP000248688"/>
    </source>
</evidence>
<organism evidence="2 3">
    <name type="scientific">Echinicola strongylocentroti</name>
    <dbReference type="NCBI Taxonomy" id="1795355"/>
    <lineage>
        <taxon>Bacteria</taxon>
        <taxon>Pseudomonadati</taxon>
        <taxon>Bacteroidota</taxon>
        <taxon>Cytophagia</taxon>
        <taxon>Cytophagales</taxon>
        <taxon>Cyclobacteriaceae</taxon>
        <taxon>Echinicola</taxon>
    </lineage>
</organism>
<reference evidence="2 3" key="1">
    <citation type="submission" date="2018-06" db="EMBL/GenBank/DDBJ databases">
        <title>Echinicola strongylocentroti sp. nov., isolated from a sea urchin Strongylocentrotus intermedius.</title>
        <authorList>
            <person name="Bae S.S."/>
        </authorList>
    </citation>
    <scope>NUCLEOTIDE SEQUENCE [LARGE SCALE GENOMIC DNA]</scope>
    <source>
        <strain evidence="2 3">MEBiC08714</strain>
    </source>
</reference>
<evidence type="ECO:0000256" key="1">
    <source>
        <dbReference type="SAM" id="SignalP"/>
    </source>
</evidence>
<keyword evidence="3" id="KW-1185">Reference proteome</keyword>
<dbReference type="PROSITE" id="PS51257">
    <property type="entry name" value="PROKAR_LIPOPROTEIN"/>
    <property type="match status" value="1"/>
</dbReference>
<dbReference type="EMBL" id="CP030041">
    <property type="protein sequence ID" value="AWW30710.1"/>
    <property type="molecule type" value="Genomic_DNA"/>
</dbReference>
<feature type="signal peptide" evidence="1">
    <location>
        <begin position="1"/>
        <end position="17"/>
    </location>
</feature>
<accession>A0A2Z4IJ41</accession>
<feature type="chain" id="PRO_5016462449" description="Lipoprotein" evidence="1">
    <location>
        <begin position="18"/>
        <end position="269"/>
    </location>
</feature>
<dbReference type="AlphaFoldDB" id="A0A2Z4IJ41"/>
<protein>
    <recommendedName>
        <fullName evidence="4">Lipoprotein</fullName>
    </recommendedName>
</protein>